<evidence type="ECO:0000313" key="2">
    <source>
        <dbReference type="Proteomes" id="UP001281410"/>
    </source>
</evidence>
<keyword evidence="2" id="KW-1185">Reference proteome</keyword>
<organism evidence="1 2">
    <name type="scientific">Dipteronia sinensis</name>
    <dbReference type="NCBI Taxonomy" id="43782"/>
    <lineage>
        <taxon>Eukaryota</taxon>
        <taxon>Viridiplantae</taxon>
        <taxon>Streptophyta</taxon>
        <taxon>Embryophyta</taxon>
        <taxon>Tracheophyta</taxon>
        <taxon>Spermatophyta</taxon>
        <taxon>Magnoliopsida</taxon>
        <taxon>eudicotyledons</taxon>
        <taxon>Gunneridae</taxon>
        <taxon>Pentapetalae</taxon>
        <taxon>rosids</taxon>
        <taxon>malvids</taxon>
        <taxon>Sapindales</taxon>
        <taxon>Sapindaceae</taxon>
        <taxon>Hippocastanoideae</taxon>
        <taxon>Acereae</taxon>
        <taxon>Dipteronia</taxon>
    </lineage>
</organism>
<name>A0AAD9ZYP3_9ROSI</name>
<accession>A0AAD9ZYP3</accession>
<dbReference type="AlphaFoldDB" id="A0AAD9ZYP3"/>
<comment type="caution">
    <text evidence="1">The sequence shown here is derived from an EMBL/GenBank/DDBJ whole genome shotgun (WGS) entry which is preliminary data.</text>
</comment>
<dbReference type="Proteomes" id="UP001281410">
    <property type="component" value="Unassembled WGS sequence"/>
</dbReference>
<reference evidence="1" key="1">
    <citation type="journal article" date="2023" name="Plant J.">
        <title>Genome sequences and population genomics provide insights into the demographic history, inbreeding, and mutation load of two 'living fossil' tree species of Dipteronia.</title>
        <authorList>
            <person name="Feng Y."/>
            <person name="Comes H.P."/>
            <person name="Chen J."/>
            <person name="Zhu S."/>
            <person name="Lu R."/>
            <person name="Zhang X."/>
            <person name="Li P."/>
            <person name="Qiu J."/>
            <person name="Olsen K.M."/>
            <person name="Qiu Y."/>
        </authorList>
    </citation>
    <scope>NUCLEOTIDE SEQUENCE</scope>
    <source>
        <strain evidence="1">NBL</strain>
    </source>
</reference>
<gene>
    <name evidence="1" type="ORF">Dsin_026917</name>
</gene>
<dbReference type="EMBL" id="JANJYJ010000008">
    <property type="protein sequence ID" value="KAK3195607.1"/>
    <property type="molecule type" value="Genomic_DNA"/>
</dbReference>
<sequence>MSGIIDTWTGEVAKLREKVELVAQALVVISQDKSVKLRFPCLLTALALEEEEEEKTL</sequence>
<protein>
    <submittedName>
        <fullName evidence="1">Uncharacterized protein</fullName>
    </submittedName>
</protein>
<proteinExistence type="predicted"/>
<evidence type="ECO:0000313" key="1">
    <source>
        <dbReference type="EMBL" id="KAK3195607.1"/>
    </source>
</evidence>